<dbReference type="EMBL" id="CP151767">
    <property type="protein sequence ID" value="WZU67152.2"/>
    <property type="molecule type" value="Genomic_DNA"/>
</dbReference>
<evidence type="ECO:0000256" key="1">
    <source>
        <dbReference type="SAM" id="SignalP"/>
    </source>
</evidence>
<gene>
    <name evidence="2" type="ORF">AABB31_19675</name>
</gene>
<evidence type="ECO:0000313" key="2">
    <source>
        <dbReference type="EMBL" id="WZU67152.2"/>
    </source>
</evidence>
<dbReference type="AlphaFoldDB" id="A0AAN0NKC6"/>
<proteinExistence type="predicted"/>
<dbReference type="Proteomes" id="UP001470809">
    <property type="component" value="Chromosome"/>
</dbReference>
<protein>
    <submittedName>
        <fullName evidence="2">Uncharacterized protein</fullName>
    </submittedName>
</protein>
<name>A0AAN0NKC6_9RHOB</name>
<keyword evidence="1" id="KW-0732">Signal</keyword>
<keyword evidence="3" id="KW-1185">Reference proteome</keyword>
<accession>A0AAN0NKC6</accession>
<sequence>MRVLVRIGFVGLMLVPGAVSAQDLQDPTIVARLNAACEPLGVAGAVVSEPGVIRVTCGEDATAFVPLLGGLAPLVGAGVVTAIASGLTGGNTTPDTQ</sequence>
<evidence type="ECO:0000313" key="3">
    <source>
        <dbReference type="Proteomes" id="UP001470809"/>
    </source>
</evidence>
<dbReference type="RefSeq" id="WP_373635233.1">
    <property type="nucleotide sequence ID" value="NZ_CP151767.2"/>
</dbReference>
<dbReference type="KEGG" id="yrh:AABB31_19675"/>
<reference evidence="2" key="1">
    <citation type="submission" date="2024-08" db="EMBL/GenBank/DDBJ databases">
        <title>Phylogenomic analyses of a clade within the roseobacter group suggest taxonomic reassignments of species of the genera Aestuariivita, Citreicella, Loktanella, Nautella, Pelagibaca, Ruegeria, Thalassobius, Thiobacimonas and Tropicibacter, and the proposal o.</title>
        <authorList>
            <person name="Jeon C.O."/>
        </authorList>
    </citation>
    <scope>NUCLEOTIDE SEQUENCE</scope>
    <source>
        <strain evidence="2">SS1-5</strain>
    </source>
</reference>
<feature type="chain" id="PRO_5046135845" evidence="1">
    <location>
        <begin position="22"/>
        <end position="97"/>
    </location>
</feature>
<feature type="signal peptide" evidence="1">
    <location>
        <begin position="1"/>
        <end position="21"/>
    </location>
</feature>
<organism evidence="2 3">
    <name type="scientific">Yoonia rhodophyticola</name>
    <dbReference type="NCBI Taxonomy" id="3137370"/>
    <lineage>
        <taxon>Bacteria</taxon>
        <taxon>Pseudomonadati</taxon>
        <taxon>Pseudomonadota</taxon>
        <taxon>Alphaproteobacteria</taxon>
        <taxon>Rhodobacterales</taxon>
        <taxon>Paracoccaceae</taxon>
        <taxon>Yoonia</taxon>
    </lineage>
</organism>